<evidence type="ECO:0000256" key="1">
    <source>
        <dbReference type="ARBA" id="ARBA00004141"/>
    </source>
</evidence>
<evidence type="ECO:0000256" key="5">
    <source>
        <dbReference type="SAM" id="Phobius"/>
    </source>
</evidence>
<dbReference type="RefSeq" id="WP_211141860.1">
    <property type="nucleotide sequence ID" value="NZ_JAEEGB010000006.1"/>
</dbReference>
<protein>
    <submittedName>
        <fullName evidence="7">YIP1 family protein</fullName>
    </submittedName>
</protein>
<feature type="transmembrane region" description="Helical" evidence="5">
    <location>
        <begin position="171"/>
        <end position="197"/>
    </location>
</feature>
<accession>A0A934M490</accession>
<dbReference type="Pfam" id="PF04893">
    <property type="entry name" value="Yip1"/>
    <property type="match status" value="1"/>
</dbReference>
<evidence type="ECO:0000313" key="7">
    <source>
        <dbReference type="EMBL" id="MBI6872353.1"/>
    </source>
</evidence>
<reference evidence="7" key="1">
    <citation type="submission" date="2020-12" db="EMBL/GenBank/DDBJ databases">
        <title>Clostridium thailandense sp. nov., a novel acetogenic bacterium isolated from peat land soil in Thailand.</title>
        <authorList>
            <person name="Chaikitkaew S."/>
            <person name="Birkeland N.K."/>
        </authorList>
    </citation>
    <scope>NUCLEOTIDE SEQUENCE</scope>
    <source>
        <strain evidence="7">DSM 17425</strain>
    </source>
</reference>
<comment type="subcellular location">
    <subcellularLocation>
        <location evidence="1">Membrane</location>
        <topology evidence="1">Multi-pass membrane protein</topology>
    </subcellularLocation>
</comment>
<sequence length="222" mass="24205">MSKEDISGVFKNIIGVIVEPKAALQRVSDNPKILKYLIPITLVQLIISIIELPKVVGFAMLNFQQAPNFSENLVPIVRKTTIATIIITSMLSPIVIAVIITALIKLVTMFVEEEGNFKQLLAVNILAYIPMIIGGIVGAVVIMFTEPQNIKNVTTSFAMFLSSSVSETSTIYKLLSCLDIFVIWSAALVSIATSVVYKMNIKKSSAIVFGLYVIRIAIGVLV</sequence>
<name>A0A934M490_9CLOT</name>
<gene>
    <name evidence="7" type="ORF">I6U51_06480</name>
</gene>
<evidence type="ECO:0000256" key="3">
    <source>
        <dbReference type="ARBA" id="ARBA00022989"/>
    </source>
</evidence>
<keyword evidence="3 5" id="KW-1133">Transmembrane helix</keyword>
<dbReference type="InterPro" id="IPR006977">
    <property type="entry name" value="Yip1_dom"/>
</dbReference>
<keyword evidence="4 5" id="KW-0472">Membrane</keyword>
<evidence type="ECO:0000259" key="6">
    <source>
        <dbReference type="Pfam" id="PF04893"/>
    </source>
</evidence>
<feature type="transmembrane region" description="Helical" evidence="5">
    <location>
        <begin position="204"/>
        <end position="221"/>
    </location>
</feature>
<keyword evidence="2 5" id="KW-0812">Transmembrane</keyword>
<organism evidence="7 8">
    <name type="scientific">Clostridium aciditolerans</name>
    <dbReference type="NCBI Taxonomy" id="339861"/>
    <lineage>
        <taxon>Bacteria</taxon>
        <taxon>Bacillati</taxon>
        <taxon>Bacillota</taxon>
        <taxon>Clostridia</taxon>
        <taxon>Eubacteriales</taxon>
        <taxon>Clostridiaceae</taxon>
        <taxon>Clostridium</taxon>
    </lineage>
</organism>
<feature type="domain" description="Yip1" evidence="6">
    <location>
        <begin position="14"/>
        <end position="220"/>
    </location>
</feature>
<feature type="transmembrane region" description="Helical" evidence="5">
    <location>
        <begin position="36"/>
        <end position="61"/>
    </location>
</feature>
<keyword evidence="8" id="KW-1185">Reference proteome</keyword>
<evidence type="ECO:0000256" key="4">
    <source>
        <dbReference type="ARBA" id="ARBA00023136"/>
    </source>
</evidence>
<evidence type="ECO:0000256" key="2">
    <source>
        <dbReference type="ARBA" id="ARBA00022692"/>
    </source>
</evidence>
<evidence type="ECO:0000313" key="8">
    <source>
        <dbReference type="Proteomes" id="UP000622687"/>
    </source>
</evidence>
<comment type="caution">
    <text evidence="7">The sequence shown here is derived from an EMBL/GenBank/DDBJ whole genome shotgun (WGS) entry which is preliminary data.</text>
</comment>
<dbReference type="Proteomes" id="UP000622687">
    <property type="component" value="Unassembled WGS sequence"/>
</dbReference>
<proteinExistence type="predicted"/>
<dbReference type="EMBL" id="JAEEGB010000006">
    <property type="protein sequence ID" value="MBI6872353.1"/>
    <property type="molecule type" value="Genomic_DNA"/>
</dbReference>
<dbReference type="GO" id="GO:0016020">
    <property type="term" value="C:membrane"/>
    <property type="evidence" value="ECO:0007669"/>
    <property type="project" value="UniProtKB-SubCell"/>
</dbReference>
<dbReference type="AlphaFoldDB" id="A0A934M490"/>
<feature type="transmembrane region" description="Helical" evidence="5">
    <location>
        <begin position="120"/>
        <end position="144"/>
    </location>
</feature>
<feature type="transmembrane region" description="Helical" evidence="5">
    <location>
        <begin position="81"/>
        <end position="108"/>
    </location>
</feature>